<keyword evidence="2" id="KW-0328">Glycosyltransferase</keyword>
<gene>
    <name evidence="2" type="ORF">WMW72_25425</name>
</gene>
<comment type="caution">
    <text evidence="2">The sequence shown here is derived from an EMBL/GenBank/DDBJ whole genome shotgun (WGS) entry which is preliminary data.</text>
</comment>
<dbReference type="PANTHER" id="PTHR12526">
    <property type="entry name" value="GLYCOSYLTRANSFERASE"/>
    <property type="match status" value="1"/>
</dbReference>
<dbReference type="InterPro" id="IPR001296">
    <property type="entry name" value="Glyco_trans_1"/>
</dbReference>
<dbReference type="SUPFAM" id="SSF53756">
    <property type="entry name" value="UDP-Glycosyltransferase/glycogen phosphorylase"/>
    <property type="match status" value="1"/>
</dbReference>
<name>A0ABU9DQY2_9BACL</name>
<keyword evidence="2" id="KW-0808">Transferase</keyword>
<evidence type="ECO:0000313" key="2">
    <source>
        <dbReference type="EMBL" id="MEK8131252.1"/>
    </source>
</evidence>
<keyword evidence="3" id="KW-1185">Reference proteome</keyword>
<protein>
    <submittedName>
        <fullName evidence="2">Glycosyltransferase family 4 protein</fullName>
        <ecNumber evidence="2">2.4.-.-</ecNumber>
    </submittedName>
</protein>
<dbReference type="Proteomes" id="UP001469365">
    <property type="component" value="Unassembled WGS sequence"/>
</dbReference>
<dbReference type="Gene3D" id="3.40.50.2000">
    <property type="entry name" value="Glycogen Phosphorylase B"/>
    <property type="match status" value="1"/>
</dbReference>
<dbReference type="EC" id="2.4.-.-" evidence="2"/>
<dbReference type="EMBL" id="JBBPCC010000020">
    <property type="protein sequence ID" value="MEK8131252.1"/>
    <property type="molecule type" value="Genomic_DNA"/>
</dbReference>
<dbReference type="CDD" id="cd03801">
    <property type="entry name" value="GT4_PimA-like"/>
    <property type="match status" value="1"/>
</dbReference>
<organism evidence="2 3">
    <name type="scientific">Paenibacillus filicis</name>
    <dbReference type="NCBI Taxonomy" id="669464"/>
    <lineage>
        <taxon>Bacteria</taxon>
        <taxon>Bacillati</taxon>
        <taxon>Bacillota</taxon>
        <taxon>Bacilli</taxon>
        <taxon>Bacillales</taxon>
        <taxon>Paenibacillaceae</taxon>
        <taxon>Paenibacillus</taxon>
    </lineage>
</organism>
<dbReference type="Pfam" id="PF00534">
    <property type="entry name" value="Glycos_transf_1"/>
    <property type="match status" value="1"/>
</dbReference>
<dbReference type="GO" id="GO:0016757">
    <property type="term" value="F:glycosyltransferase activity"/>
    <property type="evidence" value="ECO:0007669"/>
    <property type="project" value="UniProtKB-KW"/>
</dbReference>
<proteinExistence type="predicted"/>
<evidence type="ECO:0000313" key="3">
    <source>
        <dbReference type="Proteomes" id="UP001469365"/>
    </source>
</evidence>
<accession>A0ABU9DQY2</accession>
<feature type="domain" description="Glycosyl transferase family 1" evidence="1">
    <location>
        <begin position="163"/>
        <end position="330"/>
    </location>
</feature>
<dbReference type="RefSeq" id="WP_341418389.1">
    <property type="nucleotide sequence ID" value="NZ_JBBPCC010000020.1"/>
</dbReference>
<reference evidence="2 3" key="1">
    <citation type="submission" date="2024-04" db="EMBL/GenBank/DDBJ databases">
        <title>draft genome sequnece of Paenibacillus filicis.</title>
        <authorList>
            <person name="Kim D.-U."/>
        </authorList>
    </citation>
    <scope>NUCLEOTIDE SEQUENCE [LARGE SCALE GENOMIC DNA]</scope>
    <source>
        <strain evidence="2 3">KACC14197</strain>
    </source>
</reference>
<sequence>MKVLFVFYVPSGGVETLNRQRCKALRSVGIEGHCLYYRPGSGMQNFGDIPSFLTNDDTQIRQLLSEHAYEAAVIVSDYWALPRFRSLGFTGSLILEIQGLGSHAATRSILTEAQPVVAKYAAGLLHPRTPHISALFDELYPQMPQFQFNNCLDTAEFSYRPSRPSAQPILGWLGRLEDNKNWREFLQIGRLLIAQQFPTLRLWMCEDAELSEQSERADFRQLVHQYGLGGNLKLFSNVPHSKMAAYFSIIGDSGGMLCSTSKTEGAPYSLLEAMSCRCPIVSSDTDGVFQSILHNRTGKYYRLGNPEHAAEQITKLLKNRSLRERIRTTALEHVQTNFSPQAYARNFVGMLQQLNVMA</sequence>
<evidence type="ECO:0000259" key="1">
    <source>
        <dbReference type="Pfam" id="PF00534"/>
    </source>
</evidence>